<accession>A0A336LTL6</accession>
<sequence length="62" mass="7051">MKIDAIRPLKSAPTRLRDKPKYIHCPKQVSNDVQPRASMKKYLKLPGDLSLGNINFNTRSLS</sequence>
<dbReference type="VEuPathDB" id="VectorBase:CSON004400"/>
<evidence type="ECO:0000313" key="1">
    <source>
        <dbReference type="EMBL" id="SSX21290.1"/>
    </source>
</evidence>
<dbReference type="EMBL" id="UFQT01000186">
    <property type="protein sequence ID" value="SSX21290.1"/>
    <property type="molecule type" value="Genomic_DNA"/>
</dbReference>
<reference evidence="1" key="1">
    <citation type="submission" date="2018-07" db="EMBL/GenBank/DDBJ databases">
        <authorList>
            <person name="Quirk P.G."/>
            <person name="Krulwich T.A."/>
        </authorList>
    </citation>
    <scope>NUCLEOTIDE SEQUENCE</scope>
</reference>
<proteinExistence type="predicted"/>
<organism evidence="1">
    <name type="scientific">Culicoides sonorensis</name>
    <name type="common">Biting midge</name>
    <dbReference type="NCBI Taxonomy" id="179676"/>
    <lineage>
        <taxon>Eukaryota</taxon>
        <taxon>Metazoa</taxon>
        <taxon>Ecdysozoa</taxon>
        <taxon>Arthropoda</taxon>
        <taxon>Hexapoda</taxon>
        <taxon>Insecta</taxon>
        <taxon>Pterygota</taxon>
        <taxon>Neoptera</taxon>
        <taxon>Endopterygota</taxon>
        <taxon>Diptera</taxon>
        <taxon>Nematocera</taxon>
        <taxon>Chironomoidea</taxon>
        <taxon>Ceratopogonidae</taxon>
        <taxon>Ceratopogoninae</taxon>
        <taxon>Culicoides</taxon>
        <taxon>Monoculicoides</taxon>
    </lineage>
</organism>
<dbReference type="AlphaFoldDB" id="A0A336LTL6"/>
<gene>
    <name evidence="1" type="primary">CSON004400</name>
</gene>
<protein>
    <submittedName>
        <fullName evidence="1">CSON004400 protein</fullName>
    </submittedName>
</protein>
<name>A0A336LTL6_CULSO</name>